<evidence type="ECO:0000313" key="3">
    <source>
        <dbReference type="EMBL" id="KAL2830543.1"/>
    </source>
</evidence>
<accession>A0ABR4IRZ6</accession>
<keyword evidence="2" id="KW-0732">Signal</keyword>
<dbReference type="Pfam" id="PF04032">
    <property type="entry name" value="Rpr2"/>
    <property type="match status" value="1"/>
</dbReference>
<feature type="signal peptide" evidence="2">
    <location>
        <begin position="1"/>
        <end position="22"/>
    </location>
</feature>
<comment type="caution">
    <text evidence="3">The sequence shown here is derived from an EMBL/GenBank/DDBJ whole genome shotgun (WGS) entry which is preliminary data.</text>
</comment>
<dbReference type="InterPro" id="IPR007175">
    <property type="entry name" value="Rpr2/Snm1/Rpp21"/>
</dbReference>
<feature type="chain" id="PRO_5047404768" description="RNAse P Rpr2/Rpp21/SNM1 subunit domain-containing protein" evidence="2">
    <location>
        <begin position="23"/>
        <end position="237"/>
    </location>
</feature>
<protein>
    <recommendedName>
        <fullName evidence="5">RNAse P Rpr2/Rpp21/SNM1 subunit domain-containing protein</fullName>
    </recommendedName>
</protein>
<evidence type="ECO:0000256" key="1">
    <source>
        <dbReference type="SAM" id="MobiDB-lite"/>
    </source>
</evidence>
<evidence type="ECO:0000256" key="2">
    <source>
        <dbReference type="SAM" id="SignalP"/>
    </source>
</evidence>
<dbReference type="PANTHER" id="PTHR14742:SF3">
    <property type="entry name" value="RIBONUCLEASE MRP PROTEIN SUBUNIT SNM1"/>
    <property type="match status" value="1"/>
</dbReference>
<organism evidence="3 4">
    <name type="scientific">Aspergillus cavernicola</name>
    <dbReference type="NCBI Taxonomy" id="176166"/>
    <lineage>
        <taxon>Eukaryota</taxon>
        <taxon>Fungi</taxon>
        <taxon>Dikarya</taxon>
        <taxon>Ascomycota</taxon>
        <taxon>Pezizomycotina</taxon>
        <taxon>Eurotiomycetes</taxon>
        <taxon>Eurotiomycetidae</taxon>
        <taxon>Eurotiales</taxon>
        <taxon>Aspergillaceae</taxon>
        <taxon>Aspergillus</taxon>
        <taxon>Aspergillus subgen. Nidulantes</taxon>
    </lineage>
</organism>
<proteinExistence type="predicted"/>
<feature type="compositionally biased region" description="Polar residues" evidence="1">
    <location>
        <begin position="219"/>
        <end position="228"/>
    </location>
</feature>
<feature type="region of interest" description="Disordered" evidence="1">
    <location>
        <begin position="179"/>
        <end position="228"/>
    </location>
</feature>
<dbReference type="PANTHER" id="PTHR14742">
    <property type="entry name" value="RIBONUCLEASE P SUBUNIT P21"/>
    <property type="match status" value="1"/>
</dbReference>
<dbReference type="EMBL" id="JBFXLS010000012">
    <property type="protein sequence ID" value="KAL2830543.1"/>
    <property type="molecule type" value="Genomic_DNA"/>
</dbReference>
<dbReference type="Proteomes" id="UP001610335">
    <property type="component" value="Unassembled WGS sequence"/>
</dbReference>
<evidence type="ECO:0000313" key="4">
    <source>
        <dbReference type="Proteomes" id="UP001610335"/>
    </source>
</evidence>
<gene>
    <name evidence="3" type="ORF">BDW59DRAFT_18388</name>
</gene>
<keyword evidence="4" id="KW-1185">Reference proteome</keyword>
<name>A0ABR4IRZ6_9EURO</name>
<evidence type="ECO:0008006" key="5">
    <source>
        <dbReference type="Google" id="ProtNLM"/>
    </source>
</evidence>
<reference evidence="3 4" key="1">
    <citation type="submission" date="2024-07" db="EMBL/GenBank/DDBJ databases">
        <title>Section-level genome sequencing and comparative genomics of Aspergillus sections Usti and Cavernicolus.</title>
        <authorList>
            <consortium name="Lawrence Berkeley National Laboratory"/>
            <person name="Nybo J.L."/>
            <person name="Vesth T.C."/>
            <person name="Theobald S."/>
            <person name="Frisvad J.C."/>
            <person name="Larsen T.O."/>
            <person name="Kjaerboelling I."/>
            <person name="Rothschild-Mancinelli K."/>
            <person name="Lyhne E.K."/>
            <person name="Kogle M.E."/>
            <person name="Barry K."/>
            <person name="Clum A."/>
            <person name="Na H."/>
            <person name="Ledsgaard L."/>
            <person name="Lin J."/>
            <person name="Lipzen A."/>
            <person name="Kuo A."/>
            <person name="Riley R."/>
            <person name="Mondo S."/>
            <person name="LaButti K."/>
            <person name="Haridas S."/>
            <person name="Pangalinan J."/>
            <person name="Salamov A.A."/>
            <person name="Simmons B.A."/>
            <person name="Magnuson J.K."/>
            <person name="Chen J."/>
            <person name="Drula E."/>
            <person name="Henrissat B."/>
            <person name="Wiebenga A."/>
            <person name="Lubbers R.J."/>
            <person name="Gomes A.C."/>
            <person name="Makela M.R."/>
            <person name="Stajich J."/>
            <person name="Grigoriev I.V."/>
            <person name="Mortensen U.H."/>
            <person name="De vries R.P."/>
            <person name="Baker S.E."/>
            <person name="Andersen M.R."/>
        </authorList>
    </citation>
    <scope>NUCLEOTIDE SEQUENCE [LARGE SCALE GENOMIC DNA]</scope>
    <source>
        <strain evidence="3 4">CBS 600.67</strain>
    </source>
</reference>
<sequence>MDVVFLFLFLFLGAFFIRSVACFPRFPPSFIILSLDSHPLSLSWIPIKMHIKEYTPRLNFLKAAASSLSPTSPSTAAYLMSVHNTIFHEEQKPLNQRLHDNFCCACGSPRKGEWTKTALIKKNNQKRVTSSLAKGLTADGVTVYKCLRCRRRTVTQSRTPSRASPPPATVLIADSQSSASTATTALPDQMSASKTAENASSKKRAKARKQGGLQALLASKQSRTDSTQSLDLFDFFQ</sequence>